<accession>A0A1G8VTF6</accession>
<dbReference type="InterPro" id="IPR011047">
    <property type="entry name" value="Quinoprotein_ADH-like_sf"/>
</dbReference>
<dbReference type="PANTHER" id="PTHR34512:SF30">
    <property type="entry name" value="OUTER MEMBRANE PROTEIN ASSEMBLY FACTOR BAMB"/>
    <property type="match status" value="1"/>
</dbReference>
<keyword evidence="3" id="KW-1185">Reference proteome</keyword>
<feature type="domain" description="Pyrrolo-quinoline quinone repeat" evidence="1">
    <location>
        <begin position="144"/>
        <end position="303"/>
    </location>
</feature>
<protein>
    <submittedName>
        <fullName evidence="2">PQQ-like domain-containing protein</fullName>
    </submittedName>
</protein>
<organism evidence="2 3">
    <name type="scientific">Streptomyces indicus</name>
    <dbReference type="NCBI Taxonomy" id="417292"/>
    <lineage>
        <taxon>Bacteria</taxon>
        <taxon>Bacillati</taxon>
        <taxon>Actinomycetota</taxon>
        <taxon>Actinomycetes</taxon>
        <taxon>Kitasatosporales</taxon>
        <taxon>Streptomycetaceae</taxon>
        <taxon>Streptomyces</taxon>
    </lineage>
</organism>
<dbReference type="InterPro" id="IPR002372">
    <property type="entry name" value="PQQ_rpt_dom"/>
</dbReference>
<evidence type="ECO:0000259" key="1">
    <source>
        <dbReference type="Pfam" id="PF13360"/>
    </source>
</evidence>
<dbReference type="Gene3D" id="2.130.10.10">
    <property type="entry name" value="YVTN repeat-like/Quinoprotein amine dehydrogenase"/>
    <property type="match status" value="1"/>
</dbReference>
<dbReference type="InterPro" id="IPR015943">
    <property type="entry name" value="WD40/YVTN_repeat-like_dom_sf"/>
</dbReference>
<reference evidence="2 3" key="1">
    <citation type="submission" date="2016-10" db="EMBL/GenBank/DDBJ databases">
        <authorList>
            <person name="de Groot N.N."/>
        </authorList>
    </citation>
    <scope>NUCLEOTIDE SEQUENCE [LARGE SCALE GENOMIC DNA]</scope>
    <source>
        <strain evidence="2 3">CGMCC 4.5727</strain>
    </source>
</reference>
<dbReference type="AlphaFoldDB" id="A0A1G8VTF6"/>
<evidence type="ECO:0000313" key="2">
    <source>
        <dbReference type="EMBL" id="SDJ69266.1"/>
    </source>
</evidence>
<proteinExistence type="predicted"/>
<dbReference type="Pfam" id="PF13360">
    <property type="entry name" value="PQQ_2"/>
    <property type="match status" value="1"/>
</dbReference>
<dbReference type="Gene3D" id="2.40.128.630">
    <property type="match status" value="1"/>
</dbReference>
<dbReference type="EMBL" id="FNFF01000002">
    <property type="protein sequence ID" value="SDJ69266.1"/>
    <property type="molecule type" value="Genomic_DNA"/>
</dbReference>
<dbReference type="Proteomes" id="UP000199155">
    <property type="component" value="Unassembled WGS sequence"/>
</dbReference>
<gene>
    <name evidence="2" type="ORF">SAMN05421806_10226</name>
</gene>
<dbReference type="SUPFAM" id="SSF50998">
    <property type="entry name" value="Quinoprotein alcohol dehydrogenase-like"/>
    <property type="match status" value="1"/>
</dbReference>
<sequence>MVTVVAVALAVLAGTGWFLWPGSGSGDDGKSAASAPKAGDVVTTVEKEPKTPEGELIAEMVPGDDIPPGVTARTPGSWATKDTYAKSDGGAVYGHHAKNAKQKWRLQLPGEICAASRHVTFGGMTAVVTEEKFGTAPAEESCAEVIAFDVNTGKQLWRKHIEQAEGSPPFMLGVTVSQGVAAVTWVEGSSAFDLATGKQRWTKNAASTCRDTDFGGGPELVAIAHCGDYDAPVVKAQKLNPLTGEAEWTYRVSPGIKQVEVLSTEPTLLGLSAGDALTTDIVALDDNGKLRSLIRLEDGKYRVRCGPGMEQCRGYAATRDTLYLGTKEGDALDLDSPANEIVGFDLDTGKIRGKRFPARPLAPLAPLRMSGDKVIAQRSFAHTGVILSLDPATGEQKVLMIYPKGDDDGMLNDVYRSEALYEHGRLFLSENMMERPPKNKKGEVPDADKPVILIFGPAL</sequence>
<dbReference type="PANTHER" id="PTHR34512">
    <property type="entry name" value="CELL SURFACE PROTEIN"/>
    <property type="match status" value="1"/>
</dbReference>
<evidence type="ECO:0000313" key="3">
    <source>
        <dbReference type="Proteomes" id="UP000199155"/>
    </source>
</evidence>
<name>A0A1G8VTF6_9ACTN</name>